<gene>
    <name evidence="1" type="ORF">KC19_VG105200</name>
</gene>
<evidence type="ECO:0000313" key="2">
    <source>
        <dbReference type="Proteomes" id="UP000822688"/>
    </source>
</evidence>
<sequence length="141" mass="16665">MESSIYGLEILHNSFHKIIMKGHGFFEVHFTEEAGRLETLLAPTFKYHRREVTFSTWNPHFQLERPSEEHRLNQPTLQPKLQYPIWVQIKNLPDEEQSEEVLREICSQIALVIAVDTNETYRLKLSKPRVRILVEDIKISP</sequence>
<dbReference type="AlphaFoldDB" id="A0A8T0HP71"/>
<evidence type="ECO:0000313" key="1">
    <source>
        <dbReference type="EMBL" id="KAG0572555.1"/>
    </source>
</evidence>
<organism evidence="1 2">
    <name type="scientific">Ceratodon purpureus</name>
    <name type="common">Fire moss</name>
    <name type="synonym">Dicranum purpureum</name>
    <dbReference type="NCBI Taxonomy" id="3225"/>
    <lineage>
        <taxon>Eukaryota</taxon>
        <taxon>Viridiplantae</taxon>
        <taxon>Streptophyta</taxon>
        <taxon>Embryophyta</taxon>
        <taxon>Bryophyta</taxon>
        <taxon>Bryophytina</taxon>
        <taxon>Bryopsida</taxon>
        <taxon>Dicranidae</taxon>
        <taxon>Pseudoditrichales</taxon>
        <taxon>Ditrichaceae</taxon>
        <taxon>Ceratodon</taxon>
    </lineage>
</organism>
<comment type="caution">
    <text evidence="1">The sequence shown here is derived from an EMBL/GenBank/DDBJ whole genome shotgun (WGS) entry which is preliminary data.</text>
</comment>
<evidence type="ECO:0008006" key="3">
    <source>
        <dbReference type="Google" id="ProtNLM"/>
    </source>
</evidence>
<reference evidence="1" key="1">
    <citation type="submission" date="2020-06" db="EMBL/GenBank/DDBJ databases">
        <title>WGS assembly of Ceratodon purpureus strain R40.</title>
        <authorList>
            <person name="Carey S.B."/>
            <person name="Jenkins J."/>
            <person name="Shu S."/>
            <person name="Lovell J.T."/>
            <person name="Sreedasyam A."/>
            <person name="Maumus F."/>
            <person name="Tiley G.P."/>
            <person name="Fernandez-Pozo N."/>
            <person name="Barry K."/>
            <person name="Chen C."/>
            <person name="Wang M."/>
            <person name="Lipzen A."/>
            <person name="Daum C."/>
            <person name="Saski C.A."/>
            <person name="Payton A.C."/>
            <person name="Mcbreen J.C."/>
            <person name="Conrad R.E."/>
            <person name="Kollar L.M."/>
            <person name="Olsson S."/>
            <person name="Huttunen S."/>
            <person name="Landis J.B."/>
            <person name="Wickett N.J."/>
            <person name="Johnson M.G."/>
            <person name="Rensing S.A."/>
            <person name="Grimwood J."/>
            <person name="Schmutz J."/>
            <person name="Mcdaniel S.F."/>
        </authorList>
    </citation>
    <scope>NUCLEOTIDE SEQUENCE</scope>
    <source>
        <strain evidence="1">R40</strain>
    </source>
</reference>
<keyword evidence="2" id="KW-1185">Reference proteome</keyword>
<protein>
    <recommendedName>
        <fullName evidence="3">DUF4283 domain-containing protein</fullName>
    </recommendedName>
</protein>
<name>A0A8T0HP71_CERPU</name>
<proteinExistence type="predicted"/>
<accession>A0A8T0HP71</accession>
<dbReference type="Proteomes" id="UP000822688">
    <property type="component" value="Chromosome V"/>
</dbReference>
<dbReference type="EMBL" id="CM026426">
    <property type="protein sequence ID" value="KAG0572555.1"/>
    <property type="molecule type" value="Genomic_DNA"/>
</dbReference>